<protein>
    <submittedName>
        <fullName evidence="1">Uncharacterized protein</fullName>
    </submittedName>
</protein>
<keyword evidence="1" id="KW-0614">Plasmid</keyword>
<evidence type="ECO:0000313" key="2">
    <source>
        <dbReference type="Proteomes" id="UP000217211"/>
    </source>
</evidence>
<keyword evidence="2" id="KW-1185">Reference proteome</keyword>
<name>A0A249PKT6_9HYPH</name>
<dbReference type="KEGG" id="esj:SJ05684_b55610"/>
<dbReference type="Proteomes" id="UP000217211">
    <property type="component" value="Plasmid pSJ05684b"/>
</dbReference>
<proteinExistence type="predicted"/>
<dbReference type="EMBL" id="CP023068">
    <property type="protein sequence ID" value="ASY66543.1"/>
    <property type="molecule type" value="Genomic_DNA"/>
</dbReference>
<dbReference type="AlphaFoldDB" id="A0A249PKT6"/>
<gene>
    <name evidence="1" type="ORF">SJ05684_b55610</name>
</gene>
<accession>A0A249PKT6</accession>
<evidence type="ECO:0000313" key="1">
    <source>
        <dbReference type="EMBL" id="ASY66543.1"/>
    </source>
</evidence>
<reference evidence="1 2" key="1">
    <citation type="submission" date="2017-08" db="EMBL/GenBank/DDBJ databases">
        <title>Multipartite genome sequences of Sinorhizobium species nodulating soybeans.</title>
        <authorList>
            <person name="Tian C.F."/>
        </authorList>
    </citation>
    <scope>NUCLEOTIDE SEQUENCE [LARGE SCALE GENOMIC DNA]</scope>
    <source>
        <strain evidence="1 2">CCBAU 05684</strain>
        <plasmid evidence="2">psj05684b</plasmid>
    </source>
</reference>
<geneLocation type="plasmid" evidence="2">
    <name>psj05684b</name>
</geneLocation>
<sequence length="39" mass="4103">MHADGYAGFRDLYEATQPDKPAAIQEAACGRMSAASSTI</sequence>
<organism evidence="1 2">
    <name type="scientific">Sinorhizobium sojae CCBAU 05684</name>
    <dbReference type="NCBI Taxonomy" id="716928"/>
    <lineage>
        <taxon>Bacteria</taxon>
        <taxon>Pseudomonadati</taxon>
        <taxon>Pseudomonadota</taxon>
        <taxon>Alphaproteobacteria</taxon>
        <taxon>Hyphomicrobiales</taxon>
        <taxon>Rhizobiaceae</taxon>
        <taxon>Sinorhizobium/Ensifer group</taxon>
        <taxon>Sinorhizobium</taxon>
    </lineage>
</organism>